<gene>
    <name evidence="2" type="ORF">AAP_02792</name>
</gene>
<accession>A0A167ZIL9</accession>
<evidence type="ECO:0000313" key="2">
    <source>
        <dbReference type="EMBL" id="KZZ92711.1"/>
    </source>
</evidence>
<name>A0A167ZIL9_9EURO</name>
<dbReference type="VEuPathDB" id="FungiDB:AAP_02792"/>
<feature type="region of interest" description="Disordered" evidence="1">
    <location>
        <begin position="248"/>
        <end position="376"/>
    </location>
</feature>
<evidence type="ECO:0000313" key="3">
    <source>
        <dbReference type="Proteomes" id="UP000242877"/>
    </source>
</evidence>
<dbReference type="Proteomes" id="UP000242877">
    <property type="component" value="Unassembled WGS sequence"/>
</dbReference>
<feature type="compositionally biased region" description="Low complexity" evidence="1">
    <location>
        <begin position="317"/>
        <end position="330"/>
    </location>
</feature>
<keyword evidence="3" id="KW-1185">Reference proteome</keyword>
<feature type="region of interest" description="Disordered" evidence="1">
    <location>
        <begin position="148"/>
        <end position="181"/>
    </location>
</feature>
<dbReference type="EMBL" id="AZGZ01000010">
    <property type="protein sequence ID" value="KZZ92711.1"/>
    <property type="molecule type" value="Genomic_DNA"/>
</dbReference>
<protein>
    <submittedName>
        <fullName evidence="2">Uncharacterized protein</fullName>
    </submittedName>
</protein>
<comment type="caution">
    <text evidence="2">The sequence shown here is derived from an EMBL/GenBank/DDBJ whole genome shotgun (WGS) entry which is preliminary data.</text>
</comment>
<feature type="compositionally biased region" description="Low complexity" evidence="1">
    <location>
        <begin position="346"/>
        <end position="357"/>
    </location>
</feature>
<feature type="compositionally biased region" description="Low complexity" evidence="1">
    <location>
        <begin position="259"/>
        <end position="280"/>
    </location>
</feature>
<feature type="region of interest" description="Disordered" evidence="1">
    <location>
        <begin position="1"/>
        <end position="36"/>
    </location>
</feature>
<dbReference type="Pfam" id="PF12013">
    <property type="entry name" value="OrsD"/>
    <property type="match status" value="1"/>
</dbReference>
<sequence length="376" mass="42117">MPRQPSAASRRRQQQREDPSSSSSPPPLHPSQQINHPPNEVFYYDHRHRVIICLWCKCAILDAPFKDHLGTRSHKTYRHLNRYDEFRAYLESFPQRVKKTEEIVITPEPIPVVRGLSDPLYPSYQCTFDRCGYVGMGIPQIKEHCTTRHGWTNPQRRGRPSKKRKLEEEAEDAAAAAERKRKLEQDLPWVTVASQQFFPRGRGSQRFRVFTPAEAAAAGYSPSAACATPADGSGNGSVNVNVNLNGSGSDNAINGPQLNRANPTAATTNTTTNSASTGANIHTTHHNNGYTYPQPELSNLEEYSSQGMPQRPPQSQPQPQQHQPGNMQHAHPQHHQQHHQQPPQPSQQQQQQQQGQQVDSLAGVDEETARRLLANA</sequence>
<evidence type="ECO:0000256" key="1">
    <source>
        <dbReference type="SAM" id="MobiDB-lite"/>
    </source>
</evidence>
<dbReference type="AlphaFoldDB" id="A0A167ZIL9"/>
<proteinExistence type="predicted"/>
<organism evidence="2 3">
    <name type="scientific">Ascosphaera apis ARSEF 7405</name>
    <dbReference type="NCBI Taxonomy" id="392613"/>
    <lineage>
        <taxon>Eukaryota</taxon>
        <taxon>Fungi</taxon>
        <taxon>Dikarya</taxon>
        <taxon>Ascomycota</taxon>
        <taxon>Pezizomycotina</taxon>
        <taxon>Eurotiomycetes</taxon>
        <taxon>Eurotiomycetidae</taxon>
        <taxon>Onygenales</taxon>
        <taxon>Ascosphaeraceae</taxon>
        <taxon>Ascosphaera</taxon>
    </lineage>
</organism>
<reference evidence="2 3" key="1">
    <citation type="journal article" date="2016" name="Genome Biol. Evol.">
        <title>Divergent and convergent evolution of fungal pathogenicity.</title>
        <authorList>
            <person name="Shang Y."/>
            <person name="Xiao G."/>
            <person name="Zheng P."/>
            <person name="Cen K."/>
            <person name="Zhan S."/>
            <person name="Wang C."/>
        </authorList>
    </citation>
    <scope>NUCLEOTIDE SEQUENCE [LARGE SCALE GENOMIC DNA]</scope>
    <source>
        <strain evidence="2 3">ARSEF 7405</strain>
    </source>
</reference>
<dbReference type="OrthoDB" id="416217at2759"/>
<dbReference type="InterPro" id="IPR022698">
    <property type="entry name" value="OrsD"/>
</dbReference>